<comment type="caution">
    <text evidence="3">The sequence shown here is derived from an EMBL/GenBank/DDBJ whole genome shotgun (WGS) entry which is preliminary data.</text>
</comment>
<keyword evidence="6" id="KW-1185">Reference proteome</keyword>
<evidence type="ECO:0000313" key="2">
    <source>
        <dbReference type="EMBL" id="KRY77761.1"/>
    </source>
</evidence>
<gene>
    <name evidence="2" type="ORF">T4A_13926</name>
    <name evidence="3" type="ORF">T4B_11734</name>
    <name evidence="4" type="ORF">T4C_3934</name>
</gene>
<protein>
    <submittedName>
        <fullName evidence="3">Uncharacterized protein</fullName>
    </submittedName>
</protein>
<evidence type="ECO:0000256" key="1">
    <source>
        <dbReference type="SAM" id="MobiDB-lite"/>
    </source>
</evidence>
<reference evidence="5 6" key="1">
    <citation type="submission" date="2015-01" db="EMBL/GenBank/DDBJ databases">
        <title>Evolution of Trichinella species and genotypes.</title>
        <authorList>
            <person name="Korhonen P.K."/>
            <person name="Edoardo P."/>
            <person name="Giuseppe L.R."/>
            <person name="Gasser R.B."/>
        </authorList>
    </citation>
    <scope>NUCLEOTIDE SEQUENCE [LARGE SCALE GENOMIC DNA]</scope>
    <source>
        <strain evidence="2">ISS13</strain>
        <strain evidence="4">ISS176</strain>
        <strain evidence="3">ISS588</strain>
    </source>
</reference>
<accession>A0A0V1J6I4</accession>
<feature type="compositionally biased region" description="Basic residues" evidence="1">
    <location>
        <begin position="1"/>
        <end position="10"/>
    </location>
</feature>
<dbReference type="Proteomes" id="UP000054826">
    <property type="component" value="Unassembled WGS sequence"/>
</dbReference>
<evidence type="ECO:0000313" key="6">
    <source>
        <dbReference type="Proteomes" id="UP000054805"/>
    </source>
</evidence>
<organism evidence="3 6">
    <name type="scientific">Trichinella pseudospiralis</name>
    <name type="common">Parasitic roundworm</name>
    <dbReference type="NCBI Taxonomy" id="6337"/>
    <lineage>
        <taxon>Eukaryota</taxon>
        <taxon>Metazoa</taxon>
        <taxon>Ecdysozoa</taxon>
        <taxon>Nematoda</taxon>
        <taxon>Enoplea</taxon>
        <taxon>Dorylaimia</taxon>
        <taxon>Trichinellida</taxon>
        <taxon>Trichinellidae</taxon>
        <taxon>Trichinella</taxon>
    </lineage>
</organism>
<dbReference type="Proteomes" id="UP000054805">
    <property type="component" value="Unassembled WGS sequence"/>
</dbReference>
<dbReference type="Proteomes" id="UP000054632">
    <property type="component" value="Unassembled WGS sequence"/>
</dbReference>
<dbReference type="EMBL" id="JYDS01000033">
    <property type="protein sequence ID" value="KRZ30601.1"/>
    <property type="molecule type" value="Genomic_DNA"/>
</dbReference>
<feature type="compositionally biased region" description="Basic and acidic residues" evidence="1">
    <location>
        <begin position="18"/>
        <end position="29"/>
    </location>
</feature>
<evidence type="ECO:0000313" key="3">
    <source>
        <dbReference type="EMBL" id="KRZ30601.1"/>
    </source>
</evidence>
<evidence type="ECO:0000313" key="5">
    <source>
        <dbReference type="Proteomes" id="UP000054632"/>
    </source>
</evidence>
<dbReference type="EMBL" id="JYDR01000006">
    <property type="protein sequence ID" value="KRY77761.1"/>
    <property type="molecule type" value="Genomic_DNA"/>
</dbReference>
<feature type="region of interest" description="Disordered" evidence="1">
    <location>
        <begin position="1"/>
        <end position="38"/>
    </location>
</feature>
<dbReference type="AlphaFoldDB" id="A0A0V1J6I4"/>
<evidence type="ECO:0000313" key="4">
    <source>
        <dbReference type="EMBL" id="KRZ43755.1"/>
    </source>
</evidence>
<dbReference type="EMBL" id="JYDV01000008">
    <property type="protein sequence ID" value="KRZ43755.1"/>
    <property type="molecule type" value="Genomic_DNA"/>
</dbReference>
<name>A0A0V1J6I4_TRIPS</name>
<proteinExistence type="predicted"/>
<sequence>MTSSKQRTKNSVKCNALIKHEKNTQDTKPHHGRPTTHLAPTNQLFYQLITVSYLSYCHLSGNVTHSDTLDLLRLPFLALLDPGLAGNIKQGLKFFQKGHNGMFHDVSPRCVVKLTFQSLRS</sequence>